<name>A0AAU9IHX8_9CILI</name>
<feature type="compositionally biased region" description="Basic and acidic residues" evidence="2">
    <location>
        <begin position="150"/>
        <end position="217"/>
    </location>
</feature>
<evidence type="ECO:0000313" key="5">
    <source>
        <dbReference type="Proteomes" id="UP001162131"/>
    </source>
</evidence>
<dbReference type="PROSITE" id="PS50089">
    <property type="entry name" value="ZF_RING_2"/>
    <property type="match status" value="1"/>
</dbReference>
<evidence type="ECO:0000259" key="3">
    <source>
        <dbReference type="PROSITE" id="PS50089"/>
    </source>
</evidence>
<dbReference type="InterPro" id="IPR041650">
    <property type="entry name" value="HEPN_Swt1"/>
</dbReference>
<comment type="caution">
    <text evidence="4">The sequence shown here is derived from an EMBL/GenBank/DDBJ whole genome shotgun (WGS) entry which is preliminary data.</text>
</comment>
<dbReference type="Pfam" id="PF18731">
    <property type="entry name" value="HEPN_Swt1"/>
    <property type="match status" value="1"/>
</dbReference>
<reference evidence="4" key="1">
    <citation type="submission" date="2021-09" db="EMBL/GenBank/DDBJ databases">
        <authorList>
            <consortium name="AG Swart"/>
            <person name="Singh M."/>
            <person name="Singh A."/>
            <person name="Seah K."/>
            <person name="Emmerich C."/>
        </authorList>
    </citation>
    <scope>NUCLEOTIDE SEQUENCE</scope>
    <source>
        <strain evidence="4">ATCC30299</strain>
    </source>
</reference>
<accession>A0AAU9IHX8</accession>
<keyword evidence="5" id="KW-1185">Reference proteome</keyword>
<keyword evidence="1" id="KW-0863">Zinc-finger</keyword>
<organism evidence="4 5">
    <name type="scientific">Blepharisma stoltei</name>
    <dbReference type="NCBI Taxonomy" id="1481888"/>
    <lineage>
        <taxon>Eukaryota</taxon>
        <taxon>Sar</taxon>
        <taxon>Alveolata</taxon>
        <taxon>Ciliophora</taxon>
        <taxon>Postciliodesmatophora</taxon>
        <taxon>Heterotrichea</taxon>
        <taxon>Heterotrichida</taxon>
        <taxon>Blepharismidae</taxon>
        <taxon>Blepharisma</taxon>
    </lineage>
</organism>
<feature type="compositionally biased region" description="Polar residues" evidence="2">
    <location>
        <begin position="303"/>
        <end position="342"/>
    </location>
</feature>
<feature type="region of interest" description="Disordered" evidence="2">
    <location>
        <begin position="149"/>
        <end position="219"/>
    </location>
</feature>
<evidence type="ECO:0000313" key="4">
    <source>
        <dbReference type="EMBL" id="CAG9310769.1"/>
    </source>
</evidence>
<feature type="compositionally biased region" description="Polar residues" evidence="2">
    <location>
        <begin position="534"/>
        <end position="552"/>
    </location>
</feature>
<dbReference type="InterPro" id="IPR001841">
    <property type="entry name" value="Znf_RING"/>
</dbReference>
<dbReference type="EMBL" id="CAJZBQ010000002">
    <property type="protein sequence ID" value="CAG9310769.1"/>
    <property type="molecule type" value="Genomic_DNA"/>
</dbReference>
<keyword evidence="1" id="KW-0862">Zinc</keyword>
<gene>
    <name evidence="4" type="ORF">BSTOLATCC_MIC1609</name>
</gene>
<sequence length="707" mass="80925">MSKEQIFQDSLIAFRDKLAEIISIDFEELHGPKWMNCNEVYDARPKGFEKSKMNDLKTWDLTQLLTLLWSKAMKFNENKFGKKSHITFIKAIKAYRNEWAHQQPLDLFEIYRAIDLMILVLELLGHWSEELKKNRILLAKEIAKLDSQAEEEKSNAKVKENKNKGKFDEEKKNEKESRWKLEEEKKKSKSDTLEGIEESKNQDSIKITPKEPKHPDDMDIEIPNVTVRKTDKEANEKVAINIEQAEIIGKKEPNKEAAVNVTQVPDHLAQTTLNFPKLPAQKEDSKKTTNQFGNPASFKLPNDSIQFPDFSSPSSVNLPNDSLQIPTKSRYNDSGPNDNIQAQPLRKSEVKLKIPPQENINKPNFFPSKNEYDAPLQAEENQIDRNKLPKFYTYNVNQAFKAENSRPDIYAGSIQENPIAPQPSKFDNPLPNFYAGNNQINPINPQPPRLDNPQSNLYAVNNQINPINPQPRLDNPQSNFYAVNKPINPINLQKGDEIVNVIPRPFLPNMNSQVPAFNSQAQVLNQSQVPFNSSVPTYQNQSQKVSNSSYQPVSYEFHSQAPQRPNLNPQPSFIPMENSKSTYQNLPPQPARYELPSQSLQIPSFYSKPPPLTPLENTKNPYSNPSQNVSQSINIDSYLPWCINCTNIITEELYFEHSSKCKKNICWNCISKFASKVKKPLTICPSCKQSLSQSEMDYLDYIASQKN</sequence>
<keyword evidence="1" id="KW-0479">Metal-binding</keyword>
<evidence type="ECO:0000256" key="2">
    <source>
        <dbReference type="SAM" id="MobiDB-lite"/>
    </source>
</evidence>
<feature type="compositionally biased region" description="Polar residues" evidence="2">
    <location>
        <begin position="560"/>
        <end position="571"/>
    </location>
</feature>
<feature type="region of interest" description="Disordered" evidence="2">
    <location>
        <begin position="273"/>
        <end position="348"/>
    </location>
</feature>
<evidence type="ECO:0000256" key="1">
    <source>
        <dbReference type="PROSITE-ProRule" id="PRU00175"/>
    </source>
</evidence>
<dbReference type="AlphaFoldDB" id="A0AAU9IHX8"/>
<dbReference type="Proteomes" id="UP001162131">
    <property type="component" value="Unassembled WGS sequence"/>
</dbReference>
<protein>
    <recommendedName>
        <fullName evidence="3">RING-type domain-containing protein</fullName>
    </recommendedName>
</protein>
<feature type="domain" description="RING-type" evidence="3">
    <location>
        <begin position="642"/>
        <end position="688"/>
    </location>
</feature>
<feature type="region of interest" description="Disordered" evidence="2">
    <location>
        <begin position="534"/>
        <end position="592"/>
    </location>
</feature>
<proteinExistence type="predicted"/>
<dbReference type="GO" id="GO:0008270">
    <property type="term" value="F:zinc ion binding"/>
    <property type="evidence" value="ECO:0007669"/>
    <property type="project" value="UniProtKB-KW"/>
</dbReference>